<reference evidence="2 3" key="1">
    <citation type="submission" date="2020-07" db="EMBL/GenBank/DDBJ databases">
        <title>Huge and variable diversity of episymbiotic CPR bacteria and DPANN archaea in groundwater ecosystems.</title>
        <authorList>
            <person name="He C.Y."/>
            <person name="Keren R."/>
            <person name="Whittaker M."/>
            <person name="Farag I.F."/>
            <person name="Doudna J."/>
            <person name="Cate J.H.D."/>
            <person name="Banfield J.F."/>
        </authorList>
    </citation>
    <scope>NUCLEOTIDE SEQUENCE [LARGE SCALE GENOMIC DNA]</scope>
    <source>
        <strain evidence="2">NC_groundwater_70_Ag_B-0.1um_54_66</strain>
    </source>
</reference>
<dbReference type="EMBL" id="CP066681">
    <property type="protein sequence ID" value="QQG37208.1"/>
    <property type="molecule type" value="Genomic_DNA"/>
</dbReference>
<evidence type="ECO:0000313" key="2">
    <source>
        <dbReference type="EMBL" id="QQG37208.1"/>
    </source>
</evidence>
<dbReference type="AlphaFoldDB" id="A0A7T5R452"/>
<name>A0A7T5R452_9BACT</name>
<proteinExistence type="predicted"/>
<accession>A0A7T5R452</accession>
<organism evidence="2 3">
    <name type="scientific">Micavibrio aeruginosavorus</name>
    <dbReference type="NCBI Taxonomy" id="349221"/>
    <lineage>
        <taxon>Bacteria</taxon>
        <taxon>Pseudomonadati</taxon>
        <taxon>Bdellovibrionota</taxon>
        <taxon>Bdellovibrionia</taxon>
        <taxon>Bdellovibrionales</taxon>
        <taxon>Pseudobdellovibrionaceae</taxon>
        <taxon>Micavibrio</taxon>
    </lineage>
</organism>
<dbReference type="Proteomes" id="UP000595362">
    <property type="component" value="Chromosome"/>
</dbReference>
<evidence type="ECO:0000256" key="1">
    <source>
        <dbReference type="SAM" id="MobiDB-lite"/>
    </source>
</evidence>
<gene>
    <name evidence="2" type="ORF">HYS17_05455</name>
</gene>
<feature type="region of interest" description="Disordered" evidence="1">
    <location>
        <begin position="86"/>
        <end position="126"/>
    </location>
</feature>
<protein>
    <submittedName>
        <fullName evidence="2">Uncharacterized protein</fullName>
    </submittedName>
</protein>
<sequence length="254" mass="27736">MNNSKMDKNEAWRFPDGSQLSWTALNQMGMTPGDVGEVMRRMYQDPDPEAIRNLGLKGTSLLKDEATQDSNQDHLDELRETNERVLEQQRQEQARLDEQRRMEQKLADEKFQEKKDAEEKLAAEKRPQEDALNMRILSLPLGLATFGLGLGFGKEVLQNVGGMMSGAVNSMNDPMMVASNNGGGLLAMARGAFDMLGPGTDKDIQLKGPGLTANFTPGAPEAEFGMGEGMAPNSPMKKMSMGLSGPSLMPPGMN</sequence>
<evidence type="ECO:0000313" key="3">
    <source>
        <dbReference type="Proteomes" id="UP000595362"/>
    </source>
</evidence>